<organism evidence="1 2">
    <name type="scientific">Campylobacter suis</name>
    <dbReference type="NCBI Taxonomy" id="2790657"/>
    <lineage>
        <taxon>Bacteria</taxon>
        <taxon>Pseudomonadati</taxon>
        <taxon>Campylobacterota</taxon>
        <taxon>Epsilonproteobacteria</taxon>
        <taxon>Campylobacterales</taxon>
        <taxon>Campylobacteraceae</taxon>
        <taxon>Campylobacter</taxon>
    </lineage>
</organism>
<protein>
    <recommendedName>
        <fullName evidence="3">DUF2750 domain-containing protein</fullName>
    </recommendedName>
</protein>
<gene>
    <name evidence="1" type="ORF">LMG8286_00034</name>
</gene>
<dbReference type="EMBL" id="CAJHOE010000001">
    <property type="protein sequence ID" value="CAD7286203.1"/>
    <property type="molecule type" value="Genomic_DNA"/>
</dbReference>
<dbReference type="InterPro" id="IPR021284">
    <property type="entry name" value="DUF2750"/>
</dbReference>
<dbReference type="Pfam" id="PF11042">
    <property type="entry name" value="DUF2750"/>
    <property type="match status" value="1"/>
</dbReference>
<dbReference type="Proteomes" id="UP000789359">
    <property type="component" value="Unassembled WGS sequence"/>
</dbReference>
<name>A0ABM8Q085_9BACT</name>
<evidence type="ECO:0000313" key="2">
    <source>
        <dbReference type="Proteomes" id="UP000789359"/>
    </source>
</evidence>
<proteinExistence type="predicted"/>
<reference evidence="1 2" key="1">
    <citation type="submission" date="2020-11" db="EMBL/GenBank/DDBJ databases">
        <authorList>
            <person name="Peeters C."/>
        </authorList>
    </citation>
    <scope>NUCLEOTIDE SEQUENCE [LARGE SCALE GENOMIC DNA]</scope>
    <source>
        <strain evidence="1 2">LMG 8286</strain>
    </source>
</reference>
<evidence type="ECO:0000313" key="1">
    <source>
        <dbReference type="EMBL" id="CAD7286203.1"/>
    </source>
</evidence>
<sequence>MRDPKSGTYANCPSNEFQNDDGLACEVVVFFSSQTLAKACAKQEWAEYEICGFDLAEFLESWCASISQNNAVLGIDFDANLYGFEADALELVLDVIDELKRQEKSIELQDFESLDELEEQVKSCF</sequence>
<accession>A0ABM8Q085</accession>
<evidence type="ECO:0008006" key="3">
    <source>
        <dbReference type="Google" id="ProtNLM"/>
    </source>
</evidence>
<keyword evidence="2" id="KW-1185">Reference proteome</keyword>
<comment type="caution">
    <text evidence="1">The sequence shown here is derived from an EMBL/GenBank/DDBJ whole genome shotgun (WGS) entry which is preliminary data.</text>
</comment>